<evidence type="ECO:0000256" key="1">
    <source>
        <dbReference type="ARBA" id="ARBA00023125"/>
    </source>
</evidence>
<dbReference type="OMA" id="SISHEFC"/>
<feature type="domain" description="HTH CENPB-type" evidence="3">
    <location>
        <begin position="75"/>
        <end position="147"/>
    </location>
</feature>
<dbReference type="EnsemblProtists" id="PYU1_T000185">
    <property type="protein sequence ID" value="PYU1_T000185"/>
    <property type="gene ID" value="PYU1_G000185"/>
</dbReference>
<sequence>MPTKPRGGDAQKSHLTIRQKIAIIQKKFEEPKWTQRRLGEWAMAEFRLAKPPTQATVSNILKTREQLLKTSISHEFCRVRAVKYPELDAAVHTWALSLERNGIRYSGEDIKEKALVLVKQMGLPTDLSFSNGWVSSFMERHQLKFRKSQGRGPDQMLPHVDRTGSASSLVKPKRCDGPSRHGSKSL</sequence>
<protein>
    <recommendedName>
        <fullName evidence="3">HTH CENPB-type domain-containing protein</fullName>
    </recommendedName>
</protein>
<dbReference type="Pfam" id="PF03221">
    <property type="entry name" value="HTH_Tnp_Tc5"/>
    <property type="match status" value="1"/>
</dbReference>
<dbReference type="InterPro" id="IPR050863">
    <property type="entry name" value="CenT-Element_Derived"/>
</dbReference>
<reference evidence="5" key="2">
    <citation type="submission" date="2010-04" db="EMBL/GenBank/DDBJ databases">
        <authorList>
            <person name="Buell R."/>
            <person name="Hamilton J."/>
            <person name="Hostetler J."/>
        </authorList>
    </citation>
    <scope>NUCLEOTIDE SEQUENCE [LARGE SCALE GENOMIC DNA]</scope>
    <source>
        <strain evidence="5">DAOM:BR144</strain>
    </source>
</reference>
<dbReference type="VEuPathDB" id="FungiDB:PYU1_G000185"/>
<accession>K3W5E4</accession>
<dbReference type="GO" id="GO:0005634">
    <property type="term" value="C:nucleus"/>
    <property type="evidence" value="ECO:0007669"/>
    <property type="project" value="TreeGrafter"/>
</dbReference>
<dbReference type="HOGENOM" id="CLU_018294_7_5_1"/>
<dbReference type="EMBL" id="GL376636">
    <property type="status" value="NOT_ANNOTATED_CDS"/>
    <property type="molecule type" value="Genomic_DNA"/>
</dbReference>
<dbReference type="SUPFAM" id="SSF46689">
    <property type="entry name" value="Homeodomain-like"/>
    <property type="match status" value="1"/>
</dbReference>
<dbReference type="Proteomes" id="UP000019132">
    <property type="component" value="Unassembled WGS sequence"/>
</dbReference>
<reference evidence="5" key="1">
    <citation type="journal article" date="2010" name="Genome Biol.">
        <title>Genome sequence of the necrotrophic plant pathogen Pythium ultimum reveals original pathogenicity mechanisms and effector repertoire.</title>
        <authorList>
            <person name="Levesque C.A."/>
            <person name="Brouwer H."/>
            <person name="Cano L."/>
            <person name="Hamilton J.P."/>
            <person name="Holt C."/>
            <person name="Huitema E."/>
            <person name="Raffaele S."/>
            <person name="Robideau G.P."/>
            <person name="Thines M."/>
            <person name="Win J."/>
            <person name="Zerillo M.M."/>
            <person name="Beakes G.W."/>
            <person name="Boore J.L."/>
            <person name="Busam D."/>
            <person name="Dumas B."/>
            <person name="Ferriera S."/>
            <person name="Fuerstenberg S.I."/>
            <person name="Gachon C.M."/>
            <person name="Gaulin E."/>
            <person name="Govers F."/>
            <person name="Grenville-Briggs L."/>
            <person name="Horner N."/>
            <person name="Hostetler J."/>
            <person name="Jiang R.H."/>
            <person name="Johnson J."/>
            <person name="Krajaejun T."/>
            <person name="Lin H."/>
            <person name="Meijer H.J."/>
            <person name="Moore B."/>
            <person name="Morris P."/>
            <person name="Phuntmart V."/>
            <person name="Puiu D."/>
            <person name="Shetty J."/>
            <person name="Stajich J.E."/>
            <person name="Tripathy S."/>
            <person name="Wawra S."/>
            <person name="van West P."/>
            <person name="Whitty B.R."/>
            <person name="Coutinho P.M."/>
            <person name="Henrissat B."/>
            <person name="Martin F."/>
            <person name="Thomas P.D."/>
            <person name="Tyler B.M."/>
            <person name="De Vries R.P."/>
            <person name="Kamoun S."/>
            <person name="Yandell M."/>
            <person name="Tisserat N."/>
            <person name="Buell C.R."/>
        </authorList>
    </citation>
    <scope>NUCLEOTIDE SEQUENCE</scope>
    <source>
        <strain evidence="5">DAOM:BR144</strain>
    </source>
</reference>
<dbReference type="STRING" id="431595.K3W5E4"/>
<proteinExistence type="predicted"/>
<keyword evidence="5" id="KW-1185">Reference proteome</keyword>
<organism evidence="4 5">
    <name type="scientific">Globisporangium ultimum (strain ATCC 200006 / CBS 805.95 / DAOM BR144)</name>
    <name type="common">Pythium ultimum</name>
    <dbReference type="NCBI Taxonomy" id="431595"/>
    <lineage>
        <taxon>Eukaryota</taxon>
        <taxon>Sar</taxon>
        <taxon>Stramenopiles</taxon>
        <taxon>Oomycota</taxon>
        <taxon>Peronosporomycetes</taxon>
        <taxon>Pythiales</taxon>
        <taxon>Pythiaceae</taxon>
        <taxon>Globisporangium</taxon>
    </lineage>
</organism>
<evidence type="ECO:0000259" key="3">
    <source>
        <dbReference type="PROSITE" id="PS51253"/>
    </source>
</evidence>
<dbReference type="InParanoid" id="K3W5E4"/>
<keyword evidence="1" id="KW-0238">DNA-binding</keyword>
<feature type="region of interest" description="Disordered" evidence="2">
    <location>
        <begin position="147"/>
        <end position="186"/>
    </location>
</feature>
<dbReference type="InterPro" id="IPR006600">
    <property type="entry name" value="HTH_CenpB_DNA-bd_dom"/>
</dbReference>
<dbReference type="Gene3D" id="1.10.10.60">
    <property type="entry name" value="Homeodomain-like"/>
    <property type="match status" value="2"/>
</dbReference>
<evidence type="ECO:0000256" key="2">
    <source>
        <dbReference type="SAM" id="MobiDB-lite"/>
    </source>
</evidence>
<dbReference type="PROSITE" id="PS51253">
    <property type="entry name" value="HTH_CENPB"/>
    <property type="match status" value="1"/>
</dbReference>
<reference evidence="4" key="3">
    <citation type="submission" date="2015-02" db="UniProtKB">
        <authorList>
            <consortium name="EnsemblProtists"/>
        </authorList>
    </citation>
    <scope>IDENTIFICATION</scope>
    <source>
        <strain evidence="4">DAOM BR144</strain>
    </source>
</reference>
<evidence type="ECO:0000313" key="4">
    <source>
        <dbReference type="EnsemblProtists" id="PYU1_T000185"/>
    </source>
</evidence>
<dbReference type="PANTHER" id="PTHR19303:SF73">
    <property type="entry name" value="PROTEIN PDC2"/>
    <property type="match status" value="1"/>
</dbReference>
<evidence type="ECO:0000313" key="5">
    <source>
        <dbReference type="Proteomes" id="UP000019132"/>
    </source>
</evidence>
<dbReference type="eggNOG" id="KOG3105">
    <property type="taxonomic scope" value="Eukaryota"/>
</dbReference>
<dbReference type="PANTHER" id="PTHR19303">
    <property type="entry name" value="TRANSPOSON"/>
    <property type="match status" value="1"/>
</dbReference>
<dbReference type="AlphaFoldDB" id="K3W5E4"/>
<name>K3W5E4_GLOUD</name>
<dbReference type="InterPro" id="IPR009057">
    <property type="entry name" value="Homeodomain-like_sf"/>
</dbReference>
<dbReference type="SMART" id="SM00674">
    <property type="entry name" value="CENPB"/>
    <property type="match status" value="1"/>
</dbReference>
<dbReference type="GO" id="GO:0003677">
    <property type="term" value="F:DNA binding"/>
    <property type="evidence" value="ECO:0007669"/>
    <property type="project" value="UniProtKB-KW"/>
</dbReference>